<evidence type="ECO:0000313" key="11">
    <source>
        <dbReference type="EMBL" id="KAK4812803.1"/>
    </source>
</evidence>
<dbReference type="PIRSF" id="PIRSF005250">
    <property type="entry name" value="UCP005250"/>
    <property type="match status" value="1"/>
</dbReference>
<gene>
    <name evidence="11" type="ORF">QYF61_022027</name>
</gene>
<keyword evidence="3" id="KW-0597">Phosphoprotein</keyword>
<evidence type="ECO:0000256" key="7">
    <source>
        <dbReference type="ARBA" id="ARBA00071526"/>
    </source>
</evidence>
<dbReference type="Pfam" id="PF24181">
    <property type="entry name" value="TPR_TTI1_C"/>
    <property type="match status" value="1"/>
</dbReference>
<organism evidence="11 12">
    <name type="scientific">Mycteria americana</name>
    <name type="common">Wood stork</name>
    <dbReference type="NCBI Taxonomy" id="33587"/>
    <lineage>
        <taxon>Eukaryota</taxon>
        <taxon>Metazoa</taxon>
        <taxon>Chordata</taxon>
        <taxon>Craniata</taxon>
        <taxon>Vertebrata</taxon>
        <taxon>Euteleostomi</taxon>
        <taxon>Archelosauria</taxon>
        <taxon>Archosauria</taxon>
        <taxon>Dinosauria</taxon>
        <taxon>Saurischia</taxon>
        <taxon>Theropoda</taxon>
        <taxon>Coelurosauria</taxon>
        <taxon>Aves</taxon>
        <taxon>Neognathae</taxon>
        <taxon>Neoaves</taxon>
        <taxon>Aequornithes</taxon>
        <taxon>Ciconiiformes</taxon>
        <taxon>Ciconiidae</taxon>
        <taxon>Mycteria</taxon>
    </lineage>
</organism>
<sequence>MAVFDTPQEAFGALRPVCVQLTRAQTTENVARLQAHLAAVSASALQELQEYVLFPLRFALKVPGPKQERLVQSVVQCISSILAATCVKKQELLQELFSELCTCLSPTSGSSKPAALSEELKLAVIQALHTLMHSAYGDVILSLYQPSTLPLLGFAVSLLLGLAEQEKAKQIKISALKCLQVLVLQCDCQEHRHLDEDEAQQCGDLFASFLPGISITLSRVITGDIKQGHKPTVSAVRLFYQIVGLVMADEQLARIPKNKEKLPVEQSRISELMVHRGPDWSKSTAEKLCLLLHKIVEFSSVHPHWKVRLELVELVDHLLRNCSQSLADSFSHLLKALVGLVNDENSEVQSRCHEVLQGIAEQGIVAQNRALADVLSENLHSLATALPRLMNSQDDTGKVSTLSLLLGYLKLLGPKINIVLNSISHLHRLSKALMQVLELDVTDVKIVEDRRWGCESVCGPSGSLQHGVQKGRCQKKYFRFFTEEKVFQLLQQVCRVLGYYGNLYLLVDHFMGLYGESGMYRKQAAMVLNELIAGAAGMGVHVLQEREISLNMDDLKGSIMSILDEYTDQANWYLITSIDAEEISHEHSVQHSGLTARPGGACSSILLPSPEPHVTTRTMNSNIWQICIQLEGVGCFAAVLGKEFRLLLLSALYPVLEKAGDKTLLISETALGTLVDICEACSYDSVQSLINENSDYLVNGISLNLRQLAHQPHASQVLDTMLRHSDASLLPLVEDVIQDVLSTLDQSYNNQASTFLRVLHSVMAALVQWFGSSCSEEHQQRQTAEWQSRTLSQGQQVVTKQEVERFFLDYIRQKQVADGNLPDTGDEEADEVPPLAKLEPNNSDTEGESPLPSHAQLAKDVMERCIHLLSDGNLRVRLKVLDVLELCVIVLHPHGNHLLPMAHRVWPALVTRLISDDPLAVLRAFKVLCTLGQNCGDFLRQRFSRDVLPKLTSSLLSQAPASARAGPVYNHTLAFKLQLAVLQGLGSLCEKLDMGESDLNKVADACLIYLSAKQPMKLQEAAQSVFLHLMHVDPDSTWLLLNEVCCPHRYEPPHISLQPVKLSGMGRQRNEFTDNVLLLLERLQQRESTTARAGTHEASPP</sequence>
<protein>
    <recommendedName>
        <fullName evidence="7">TELO2-interacting protein 1 homolog</fullName>
    </recommendedName>
</protein>
<dbReference type="InterPro" id="IPR011989">
    <property type="entry name" value="ARM-like"/>
</dbReference>
<comment type="function">
    <text evidence="5">Regulator of the DNA damage response (DDR). Part of the TTT complex that is required to stabilize protein levels of the phosphatidylinositol 3-kinase-related protein kinase (PIKK) family proteins. The TTT complex is involved in the cellular resistance to DNA damage stresses, like ionizing radiation (IR), ultraviolet (UV) and mitomycin C (MMC). Together with the TTT complex and HSP90 may participate in the proper folding of newly synthesized PIKKs. Promotes assembly, stabilizes and maintains the activity of mTORC1 and mTORC2 complexes, which regulate cell growth and survival in response to nutrient and hormonal signals.</text>
</comment>
<keyword evidence="12" id="KW-1185">Reference proteome</keyword>
<comment type="caution">
    <text evidence="11">The sequence shown here is derived from an EMBL/GenBank/DDBJ whole genome shotgun (WGS) entry which is preliminary data.</text>
</comment>
<dbReference type="Pfam" id="PF21547">
    <property type="entry name" value="TTI1"/>
    <property type="match status" value="1"/>
</dbReference>
<dbReference type="Gene3D" id="1.25.10.10">
    <property type="entry name" value="Leucine-rich Repeat Variant"/>
    <property type="match status" value="2"/>
</dbReference>
<keyword evidence="4" id="KW-0832">Ubl conjugation</keyword>
<evidence type="ECO:0000256" key="6">
    <source>
        <dbReference type="ARBA" id="ARBA00061544"/>
    </source>
</evidence>
<dbReference type="PANTHER" id="PTHR18460:SF3">
    <property type="entry name" value="TELO2-INTERACTING PROTEIN 1 HOMOLOG"/>
    <property type="match status" value="1"/>
</dbReference>
<feature type="domain" description="TTI1 N-terminal TPR" evidence="9">
    <location>
        <begin position="11"/>
        <end position="344"/>
    </location>
</feature>
<dbReference type="FunFam" id="1.25.10.10:FF:000240">
    <property type="entry name" value="TELO2-interacting protein 1 homolog"/>
    <property type="match status" value="1"/>
</dbReference>
<reference evidence="11 12" key="1">
    <citation type="journal article" date="2023" name="J. Hered.">
        <title>Chromosome-level genome of the wood stork (Mycteria americana) provides insight into avian chromosome evolution.</title>
        <authorList>
            <person name="Flamio R. Jr."/>
            <person name="Ramstad K.M."/>
        </authorList>
    </citation>
    <scope>NUCLEOTIDE SEQUENCE [LARGE SCALE GENOMIC DNA]</scope>
    <source>
        <strain evidence="11">JAX WOST 10</strain>
    </source>
</reference>
<proteinExistence type="inferred from homology"/>
<name>A0AAN7MMN7_MYCAM</name>
<evidence type="ECO:0000259" key="9">
    <source>
        <dbReference type="Pfam" id="PF24173"/>
    </source>
</evidence>
<dbReference type="InterPro" id="IPR016441">
    <property type="entry name" value="Tti1"/>
</dbReference>
<comment type="subcellular location">
    <subcellularLocation>
        <location evidence="1">Cytoplasm</location>
    </subcellularLocation>
</comment>
<dbReference type="AlphaFoldDB" id="A0AAN7MMN7"/>
<dbReference type="InterPro" id="IPR052587">
    <property type="entry name" value="TELO2-interacting_protein_1"/>
</dbReference>
<dbReference type="EMBL" id="JAUNZN010000014">
    <property type="protein sequence ID" value="KAK4812803.1"/>
    <property type="molecule type" value="Genomic_DNA"/>
</dbReference>
<dbReference type="Proteomes" id="UP001333110">
    <property type="component" value="Unassembled WGS sequence"/>
</dbReference>
<feature type="region of interest" description="Disordered" evidence="8">
    <location>
        <begin position="818"/>
        <end position="852"/>
    </location>
</feature>
<feature type="domain" description="TTI1 C-terminal TPR" evidence="10">
    <location>
        <begin position="758"/>
        <end position="1038"/>
    </location>
</feature>
<dbReference type="InterPro" id="IPR057567">
    <property type="entry name" value="TPR_TTI1_C"/>
</dbReference>
<evidence type="ECO:0000256" key="8">
    <source>
        <dbReference type="SAM" id="MobiDB-lite"/>
    </source>
</evidence>
<accession>A0AAN7MMN7</accession>
<evidence type="ECO:0000256" key="4">
    <source>
        <dbReference type="ARBA" id="ARBA00022843"/>
    </source>
</evidence>
<evidence type="ECO:0000313" key="12">
    <source>
        <dbReference type="Proteomes" id="UP001333110"/>
    </source>
</evidence>
<evidence type="ECO:0000256" key="2">
    <source>
        <dbReference type="ARBA" id="ARBA00022490"/>
    </source>
</evidence>
<dbReference type="FunFam" id="1.25.10.10:FF:000229">
    <property type="entry name" value="TELO2-interacting protein 1 homolog"/>
    <property type="match status" value="1"/>
</dbReference>
<dbReference type="Pfam" id="PF24176">
    <property type="entry name" value="TPR_TTI1_2nd"/>
    <property type="match status" value="1"/>
</dbReference>
<dbReference type="InterPro" id="IPR057566">
    <property type="entry name" value="TPR_TTI1_N"/>
</dbReference>
<evidence type="ECO:0000256" key="1">
    <source>
        <dbReference type="ARBA" id="ARBA00004496"/>
    </source>
</evidence>
<evidence type="ECO:0000259" key="10">
    <source>
        <dbReference type="Pfam" id="PF24181"/>
    </source>
</evidence>
<dbReference type="PANTHER" id="PTHR18460">
    <property type="entry name" value="TEL2 INTERACTING PROTEIN 1 TTI1 FAMILY MEMBER"/>
    <property type="match status" value="1"/>
</dbReference>
<dbReference type="InterPro" id="IPR016024">
    <property type="entry name" value="ARM-type_fold"/>
</dbReference>
<dbReference type="SUPFAM" id="SSF48371">
    <property type="entry name" value="ARM repeat"/>
    <property type="match status" value="1"/>
</dbReference>
<keyword evidence="2" id="KW-0963">Cytoplasm</keyword>
<evidence type="ECO:0000256" key="3">
    <source>
        <dbReference type="ARBA" id="ARBA00022553"/>
    </source>
</evidence>
<dbReference type="Pfam" id="PF24173">
    <property type="entry name" value="TPR_TTI1_N"/>
    <property type="match status" value="1"/>
</dbReference>
<dbReference type="InterPro" id="IPR049362">
    <property type="entry name" value="TTI1_rpt"/>
</dbReference>
<dbReference type="GO" id="GO:0005737">
    <property type="term" value="C:cytoplasm"/>
    <property type="evidence" value="ECO:0007669"/>
    <property type="project" value="UniProtKB-SubCell"/>
</dbReference>
<comment type="similarity">
    <text evidence="6">Belongs to the tti1 family.</text>
</comment>
<evidence type="ECO:0000256" key="5">
    <source>
        <dbReference type="ARBA" id="ARBA00056900"/>
    </source>
</evidence>